<feature type="region of interest" description="Disordered" evidence="1">
    <location>
        <begin position="237"/>
        <end position="391"/>
    </location>
</feature>
<protein>
    <submittedName>
        <fullName evidence="2">Uncharacterized protein</fullName>
    </submittedName>
</protein>
<dbReference type="Proteomes" id="UP000693981">
    <property type="component" value="Unassembled WGS sequence"/>
</dbReference>
<feature type="region of interest" description="Disordered" evidence="1">
    <location>
        <begin position="32"/>
        <end position="67"/>
    </location>
</feature>
<comment type="caution">
    <text evidence="2">The sequence shown here is derived from an EMBL/GenBank/DDBJ whole genome shotgun (WGS) entry which is preliminary data.</text>
</comment>
<keyword evidence="3" id="KW-1185">Reference proteome</keyword>
<dbReference type="EMBL" id="JAGDFL010000051">
    <property type="protein sequence ID" value="KAG7399518.1"/>
    <property type="molecule type" value="Genomic_DNA"/>
</dbReference>
<feature type="compositionally biased region" description="Low complexity" evidence="1">
    <location>
        <begin position="417"/>
        <end position="430"/>
    </location>
</feature>
<dbReference type="AlphaFoldDB" id="A0A8T1X563"/>
<feature type="region of interest" description="Disordered" evidence="1">
    <location>
        <begin position="160"/>
        <end position="186"/>
    </location>
</feature>
<proteinExistence type="predicted"/>
<feature type="compositionally biased region" description="Low complexity" evidence="1">
    <location>
        <begin position="164"/>
        <end position="176"/>
    </location>
</feature>
<name>A0A8T1X563_9STRA</name>
<feature type="compositionally biased region" description="Polar residues" evidence="1">
    <location>
        <begin position="295"/>
        <end position="318"/>
    </location>
</feature>
<organism evidence="2 3">
    <name type="scientific">Phytophthora boehmeriae</name>
    <dbReference type="NCBI Taxonomy" id="109152"/>
    <lineage>
        <taxon>Eukaryota</taxon>
        <taxon>Sar</taxon>
        <taxon>Stramenopiles</taxon>
        <taxon>Oomycota</taxon>
        <taxon>Peronosporomycetes</taxon>
        <taxon>Peronosporales</taxon>
        <taxon>Peronosporaceae</taxon>
        <taxon>Phytophthora</taxon>
    </lineage>
</organism>
<sequence>MMNVFRPGGRALTIAAATVAATQMTWMQAHAADEPLSGGESEVERAEDEEPIEAETKDVVGGGEDLVTAAPSPTTISDSLEADKNAEALILVTTSPPVEPLATPLVAPTGKEGEEAMENLQEDAPVEIAGGNSDGKNETPAPTQVLQTTAPVATESVAPIEQLPETTEPAATPETTNKPSLRTQDPVVISDAVTNDAAKSHSPGYLDQSSNPLLLVVLAGICCVFLFVWGRKRRLGGSSIASGGNSSKGPKVEYSQVPDEQPFSHSQDDDDEYCDDYEEDTFANDRDNWDDWEGSSPQVQESQLNPFASPPRSTTPYQARNPFQPTQPLSPPPTPHQEHTPLEIAGASKDGTLPSGVESNSSSDSFEVVSDEVSIPPSSSHGADVEKESESVDDLFSQFGMVPTFKKSAVVPPPAPSSSASSASRPAQSPLVSPASSLPTAAQASALFAAELDDELTAVDAADEWGEDDEWVKGI</sequence>
<evidence type="ECO:0000313" key="2">
    <source>
        <dbReference type="EMBL" id="KAG7399518.1"/>
    </source>
</evidence>
<gene>
    <name evidence="2" type="ORF">PHYBOEH_008643</name>
</gene>
<evidence type="ECO:0000256" key="1">
    <source>
        <dbReference type="SAM" id="MobiDB-lite"/>
    </source>
</evidence>
<accession>A0A8T1X563</accession>
<feature type="compositionally biased region" description="Low complexity" evidence="1">
    <location>
        <begin position="355"/>
        <end position="374"/>
    </location>
</feature>
<dbReference type="OrthoDB" id="168390at2759"/>
<reference evidence="2" key="1">
    <citation type="submission" date="2021-02" db="EMBL/GenBank/DDBJ databases">
        <authorList>
            <person name="Palmer J.M."/>
        </authorList>
    </citation>
    <scope>NUCLEOTIDE SEQUENCE</scope>
    <source>
        <strain evidence="2">SCRP23</strain>
    </source>
</reference>
<feature type="region of interest" description="Disordered" evidence="1">
    <location>
        <begin position="407"/>
        <end position="438"/>
    </location>
</feature>
<evidence type="ECO:0000313" key="3">
    <source>
        <dbReference type="Proteomes" id="UP000693981"/>
    </source>
</evidence>
<feature type="compositionally biased region" description="Low complexity" evidence="1">
    <location>
        <begin position="237"/>
        <end position="249"/>
    </location>
</feature>
<feature type="compositionally biased region" description="Acidic residues" evidence="1">
    <location>
        <begin position="268"/>
        <end position="282"/>
    </location>
</feature>